<evidence type="ECO:0000256" key="1">
    <source>
        <dbReference type="SAM" id="Coils"/>
    </source>
</evidence>
<sequence length="95" mass="11156">MAGSIVITVYLNNERHKEYEKDKTRYNKVAREALIDTLDSNCILIEEDLTELAQKEIDQEKKEKEQLKDIIEETPLTPVETTEEKKPSFLKKIFN</sequence>
<proteinExistence type="predicted"/>
<name>A0A0F9R3E5_9ZZZZ</name>
<feature type="coiled-coil region" evidence="1">
    <location>
        <begin position="45"/>
        <end position="73"/>
    </location>
</feature>
<gene>
    <name evidence="2" type="ORF">LCGC14_0625890</name>
</gene>
<reference evidence="2" key="1">
    <citation type="journal article" date="2015" name="Nature">
        <title>Complex archaea that bridge the gap between prokaryotes and eukaryotes.</title>
        <authorList>
            <person name="Spang A."/>
            <person name="Saw J.H."/>
            <person name="Jorgensen S.L."/>
            <person name="Zaremba-Niedzwiedzka K."/>
            <person name="Martijn J."/>
            <person name="Lind A.E."/>
            <person name="van Eijk R."/>
            <person name="Schleper C."/>
            <person name="Guy L."/>
            <person name="Ettema T.J."/>
        </authorList>
    </citation>
    <scope>NUCLEOTIDE SEQUENCE</scope>
</reference>
<organism evidence="2">
    <name type="scientific">marine sediment metagenome</name>
    <dbReference type="NCBI Taxonomy" id="412755"/>
    <lineage>
        <taxon>unclassified sequences</taxon>
        <taxon>metagenomes</taxon>
        <taxon>ecological metagenomes</taxon>
    </lineage>
</organism>
<keyword evidence="1" id="KW-0175">Coiled coil</keyword>
<accession>A0A0F9R3E5</accession>
<dbReference type="EMBL" id="LAZR01001078">
    <property type="protein sequence ID" value="KKN51125.1"/>
    <property type="molecule type" value="Genomic_DNA"/>
</dbReference>
<comment type="caution">
    <text evidence="2">The sequence shown here is derived from an EMBL/GenBank/DDBJ whole genome shotgun (WGS) entry which is preliminary data.</text>
</comment>
<dbReference type="AlphaFoldDB" id="A0A0F9R3E5"/>
<protein>
    <submittedName>
        <fullName evidence="2">Uncharacterized protein</fullName>
    </submittedName>
</protein>
<evidence type="ECO:0000313" key="2">
    <source>
        <dbReference type="EMBL" id="KKN51125.1"/>
    </source>
</evidence>